<sequence>MGTSRREPNDGRIRRDRNSGGWYFGTKFRGREVYSDRIIARLPDLDGHTAIDLRRALRADVRAGIENSGLLISADDDAYYDDEECSQEPVSFGLNGDALSIFFEFTTNTWMAPDRHSDEAAPFRRRDELEDGGEYYDEDAAVAHVLSGVLKTFMMRNGLELCLIELHPQYAYPPWRWRAAATVQVRGKSITDCVALAKDAIALAEAFGQNGNLNRQIAADLVRAGHVSSLLGQPEGHWLEVKRQHFELPGPVGTIRLAEAVAKFANSELGGLIVIGLAAKKIPGGEVIHRHCPVPIDGKTVKRYRQALEFRLYPPPDRLTIEPIGDPGNLGVILIDIPPQPEELKPFLVHGAIVNGAVEGAFISIVRRRGESSIPTTASMIHSTLAAGRALLRRGELRGQNEDFGN</sequence>
<dbReference type="RefSeq" id="WP_085074366.1">
    <property type="nucleotide sequence ID" value="NZ_BLKU01000005.1"/>
</dbReference>
<dbReference type="EMBL" id="CP065047">
    <property type="protein sequence ID" value="QPI38136.1"/>
    <property type="molecule type" value="Genomic_DNA"/>
</dbReference>
<dbReference type="Gene3D" id="3.30.950.30">
    <property type="entry name" value="Schlafen, AAA domain"/>
    <property type="match status" value="1"/>
</dbReference>
<reference evidence="1" key="1">
    <citation type="submission" date="2020-11" db="EMBL/GenBank/DDBJ databases">
        <title>Intraspecies plasmid and genomic variation of Mycobacterium kubicae revealed by the complete genome sequences of two clinical isolates.</title>
        <authorList>
            <person name="Hendrix J.R."/>
            <person name="Epperson L.E."/>
            <person name="Honda J.R."/>
            <person name="Strong M."/>
        </authorList>
    </citation>
    <scope>NUCLEOTIDE SEQUENCE</scope>
    <source>
        <strain evidence="1">JCM 13573</strain>
    </source>
</reference>
<proteinExistence type="predicted"/>
<protein>
    <recommendedName>
        <fullName evidence="3">ATP-binding protein</fullName>
    </recommendedName>
</protein>
<gene>
    <name evidence="1" type="ORF">I2456_00655</name>
</gene>
<accession>A0AAX1J9I4</accession>
<dbReference type="Proteomes" id="UP000663583">
    <property type="component" value="Chromosome"/>
</dbReference>
<evidence type="ECO:0000313" key="1">
    <source>
        <dbReference type="EMBL" id="QPI38136.1"/>
    </source>
</evidence>
<evidence type="ECO:0008006" key="3">
    <source>
        <dbReference type="Google" id="ProtNLM"/>
    </source>
</evidence>
<dbReference type="AlphaFoldDB" id="A0AAX1J9I4"/>
<dbReference type="InterPro" id="IPR038461">
    <property type="entry name" value="Schlafen_AlbA_2_dom_sf"/>
</dbReference>
<name>A0AAX1J9I4_9MYCO</name>
<dbReference type="KEGG" id="mku:I2456_00655"/>
<organism evidence="1 2">
    <name type="scientific">Mycobacterium kubicae</name>
    <dbReference type="NCBI Taxonomy" id="120959"/>
    <lineage>
        <taxon>Bacteria</taxon>
        <taxon>Bacillati</taxon>
        <taxon>Actinomycetota</taxon>
        <taxon>Actinomycetes</taxon>
        <taxon>Mycobacteriales</taxon>
        <taxon>Mycobacteriaceae</taxon>
        <taxon>Mycobacterium</taxon>
        <taxon>Mycobacterium simiae complex</taxon>
    </lineage>
</organism>
<evidence type="ECO:0000313" key="2">
    <source>
        <dbReference type="Proteomes" id="UP000663583"/>
    </source>
</evidence>